<dbReference type="PANTHER" id="PTHR30246">
    <property type="entry name" value="2-KETO-3-DEOXY-6-PHOSPHOGLUCONATE ALDOLASE"/>
    <property type="match status" value="1"/>
</dbReference>
<comment type="similarity">
    <text evidence="2">Belongs to the KHG/KDPG aldolase family.</text>
</comment>
<dbReference type="Pfam" id="PF01081">
    <property type="entry name" value="Aldolase"/>
    <property type="match status" value="1"/>
</dbReference>
<comment type="pathway">
    <text evidence="1">Carbohydrate acid metabolism.</text>
</comment>
<sequence length="211" mass="22923">MKRVELLQQLQQNALVAVVRSQTEDEGLLVSEALIENGIKAIEVTLTTPNALSIISELQKKYEEIEGVIIGAGTVLDVSTASNAIYQGASFIVSPVYDQAISKVCNLYQIPYIPGCMSVSEMKEALESGVDVIKLFPSHVYDPAIIKSIKSPLPQITLMPSGGINLSNFTQWLESGAAMISVGGELTRDVESVENMSQAYLDKLVAFREKE</sequence>
<keyword evidence="5" id="KW-0119">Carbohydrate metabolism</keyword>
<dbReference type="InterPro" id="IPR000887">
    <property type="entry name" value="Aldlse_KDPG_KHG"/>
</dbReference>
<evidence type="ECO:0000256" key="5">
    <source>
        <dbReference type="ARBA" id="ARBA00023277"/>
    </source>
</evidence>
<comment type="caution">
    <text evidence="6">The sequence shown here is derived from an EMBL/GenBank/DDBJ whole genome shotgun (WGS) entry which is preliminary data.</text>
</comment>
<reference evidence="6 7" key="1">
    <citation type="submission" date="2021-03" db="EMBL/GenBank/DDBJ databases">
        <title>Enterococcal diversity collection.</title>
        <authorList>
            <person name="Gilmore M.S."/>
            <person name="Schwartzman J."/>
            <person name="Van Tyne D."/>
            <person name="Martin M."/>
            <person name="Earl A.M."/>
            <person name="Manson A.L."/>
            <person name="Straub T."/>
            <person name="Salamzade R."/>
            <person name="Saavedra J."/>
            <person name="Lebreton F."/>
            <person name="Prichula J."/>
            <person name="Schaufler K."/>
            <person name="Gaca A."/>
            <person name="Sgardioli B."/>
            <person name="Wagenaar J."/>
            <person name="Strong T."/>
        </authorList>
    </citation>
    <scope>NUCLEOTIDE SEQUENCE [LARGE SCALE GENOMIC DNA]</scope>
    <source>
        <strain evidence="6 7">DIV0080</strain>
    </source>
</reference>
<dbReference type="NCBIfam" id="TIGR01182">
    <property type="entry name" value="eda"/>
    <property type="match status" value="1"/>
</dbReference>
<organism evidence="6 7">
    <name type="scientific">Candidatus Vagococcus giribetii</name>
    <dbReference type="NCBI Taxonomy" id="2230876"/>
    <lineage>
        <taxon>Bacteria</taxon>
        <taxon>Bacillati</taxon>
        <taxon>Bacillota</taxon>
        <taxon>Bacilli</taxon>
        <taxon>Lactobacillales</taxon>
        <taxon>Enterococcaceae</taxon>
        <taxon>Vagococcus</taxon>
    </lineage>
</organism>
<protein>
    <submittedName>
        <fullName evidence="6">Bifunctional 2-keto-4-hydroxyglutarate aldolase/2-keto-3-deoxy-6-phosphogluconate aldolase</fullName>
        <ecNumber evidence="6">4.1.2.14</ecNumber>
        <ecNumber evidence="6">4.1.3.16</ecNumber>
    </submittedName>
</protein>
<dbReference type="Gene3D" id="3.20.20.70">
    <property type="entry name" value="Aldolase class I"/>
    <property type="match status" value="1"/>
</dbReference>
<dbReference type="EMBL" id="JAFLVX010000002">
    <property type="protein sequence ID" value="MBO0475495.1"/>
    <property type="molecule type" value="Genomic_DNA"/>
</dbReference>
<dbReference type="EC" id="4.1.3.16" evidence="6"/>
<evidence type="ECO:0000256" key="4">
    <source>
        <dbReference type="ARBA" id="ARBA00023239"/>
    </source>
</evidence>
<dbReference type="InterPro" id="IPR013785">
    <property type="entry name" value="Aldolase_TIM"/>
</dbReference>
<dbReference type="CDD" id="cd00452">
    <property type="entry name" value="KDPG_aldolase"/>
    <property type="match status" value="1"/>
</dbReference>
<accession>A0ABS3HP22</accession>
<comment type="subunit">
    <text evidence="3">Homotrimer.</text>
</comment>
<keyword evidence="7" id="KW-1185">Reference proteome</keyword>
<gene>
    <name evidence="6" type="ORF">DOK76_00350</name>
</gene>
<dbReference type="GO" id="GO:0008675">
    <property type="term" value="F:2-dehydro-3-deoxy-phosphogluconate aldolase activity"/>
    <property type="evidence" value="ECO:0007669"/>
    <property type="project" value="UniProtKB-EC"/>
</dbReference>
<proteinExistence type="inferred from homology"/>
<evidence type="ECO:0000256" key="3">
    <source>
        <dbReference type="ARBA" id="ARBA00011233"/>
    </source>
</evidence>
<evidence type="ECO:0000313" key="7">
    <source>
        <dbReference type="Proteomes" id="UP000664857"/>
    </source>
</evidence>
<dbReference type="PANTHER" id="PTHR30246:SF1">
    <property type="entry name" value="2-DEHYDRO-3-DEOXY-6-PHOSPHOGALACTONATE ALDOLASE-RELATED"/>
    <property type="match status" value="1"/>
</dbReference>
<evidence type="ECO:0000313" key="6">
    <source>
        <dbReference type="EMBL" id="MBO0475495.1"/>
    </source>
</evidence>
<dbReference type="Proteomes" id="UP000664857">
    <property type="component" value="Unassembled WGS sequence"/>
</dbReference>
<dbReference type="RefSeq" id="WP_206964091.1">
    <property type="nucleotide sequence ID" value="NZ_JAFLVX010000002.1"/>
</dbReference>
<evidence type="ECO:0000256" key="2">
    <source>
        <dbReference type="ARBA" id="ARBA00006906"/>
    </source>
</evidence>
<keyword evidence="4 6" id="KW-0456">Lyase</keyword>
<name>A0ABS3HP22_9ENTE</name>
<dbReference type="NCBIfam" id="NF005119">
    <property type="entry name" value="PRK06552.1"/>
    <property type="match status" value="1"/>
</dbReference>
<dbReference type="GO" id="GO:0008700">
    <property type="term" value="F:(R,S)-4-hydroxy-2-oxoglutarate aldolase activity"/>
    <property type="evidence" value="ECO:0007669"/>
    <property type="project" value="UniProtKB-EC"/>
</dbReference>
<dbReference type="EC" id="4.1.2.14" evidence="6"/>
<evidence type="ECO:0000256" key="1">
    <source>
        <dbReference type="ARBA" id="ARBA00004761"/>
    </source>
</evidence>
<dbReference type="SUPFAM" id="SSF51569">
    <property type="entry name" value="Aldolase"/>
    <property type="match status" value="1"/>
</dbReference>